<dbReference type="EMBL" id="JQ293012">
    <property type="protein sequence ID" value="AFF61346.1"/>
    <property type="molecule type" value="Genomic_DNA"/>
</dbReference>
<dbReference type="InterPro" id="IPR020945">
    <property type="entry name" value="DMSO/NO3_reduct_chaperone"/>
</dbReference>
<keyword evidence="1" id="KW-0143">Chaperone</keyword>
<dbReference type="PANTHER" id="PTHR34227:SF1">
    <property type="entry name" value="DIMETHYL SULFOXIDE REDUCTASE CHAPERONE-RELATED"/>
    <property type="match status" value="1"/>
</dbReference>
<keyword evidence="4" id="KW-1185">Reference proteome</keyword>
<protein>
    <submittedName>
        <fullName evidence="2">Putative ethylbenzene dehydrogenase-like delta-subunit</fullName>
    </submittedName>
</protein>
<dbReference type="Pfam" id="PF02613">
    <property type="entry name" value="Nitrate_red_del"/>
    <property type="match status" value="1"/>
</dbReference>
<evidence type="ECO:0000313" key="2">
    <source>
        <dbReference type="EMBL" id="AFF61346.1"/>
    </source>
</evidence>
<organism evidence="2">
    <name type="scientific">Sterolibacterium denitrificans</name>
    <dbReference type="NCBI Taxonomy" id="157592"/>
    <lineage>
        <taxon>Bacteria</taxon>
        <taxon>Pseudomonadati</taxon>
        <taxon>Pseudomonadota</taxon>
        <taxon>Betaproteobacteria</taxon>
        <taxon>Nitrosomonadales</taxon>
        <taxon>Sterolibacteriaceae</taxon>
        <taxon>Sterolibacterium</taxon>
    </lineage>
</organism>
<accession>H9NNB0</accession>
<dbReference type="PANTHER" id="PTHR34227">
    <property type="entry name" value="CHAPERONE PROTEIN YCDY"/>
    <property type="match status" value="1"/>
</dbReference>
<proteinExistence type="predicted"/>
<dbReference type="Proteomes" id="UP000242886">
    <property type="component" value="Chromosome SDENCHOL"/>
</dbReference>
<gene>
    <name evidence="2" type="primary">ebdD</name>
    <name evidence="3" type="ORF">SDENCHOL_10779</name>
</gene>
<dbReference type="OrthoDB" id="6358994at2"/>
<reference evidence="2" key="1">
    <citation type="journal article" date="2012" name="J. Biol. Chem.">
        <title>Molybdoenzyme that catalyzes the anaerobic hydroxylation of a tertiary carbon atom in the side chain of cholesterol.</title>
        <authorList>
            <person name="Dermer J."/>
            <person name="Fuchs G."/>
        </authorList>
    </citation>
    <scope>NUCLEOTIDE SEQUENCE</scope>
    <source>
        <strain evidence="2">Chol-1ST</strain>
    </source>
</reference>
<dbReference type="InterPro" id="IPR036411">
    <property type="entry name" value="TorD-like_sf"/>
</dbReference>
<evidence type="ECO:0000313" key="3">
    <source>
        <dbReference type="EMBL" id="SMB23155.1"/>
    </source>
</evidence>
<dbReference type="AlphaFoldDB" id="H9NNB0"/>
<dbReference type="EMBL" id="LT837803">
    <property type="protein sequence ID" value="SMB23155.1"/>
    <property type="molecule type" value="Genomic_DNA"/>
</dbReference>
<name>H9NNB0_9PROT</name>
<reference evidence="3" key="2">
    <citation type="submission" date="2017-03" db="EMBL/GenBank/DDBJ databases">
        <authorList>
            <consortium name="AG Boll"/>
        </authorList>
    </citation>
    <scope>NUCLEOTIDE SEQUENCE [LARGE SCALE GENOMIC DNA]</scope>
    <source>
        <strain evidence="3">Chol</strain>
    </source>
</reference>
<sequence>MNEQPRIADAQQARTRSALYTLFAFLFAYPDQDLVAAIRGGEVARCMTALCSALDSEPPLQPEPDTAALSDAGGSDEDLAVEYTRLFDTGPIPLYGGLNHGTRMQVMEEVLRFFEHFGLAPNTQLNELPDHLVSELEFMHFLCHREADALETGGDADPYRRAQRDFLARQLGRWAPQLHPRLVEQSALAFFLEVTRLLAAFLASETRLLQIATGATVIRETAARSTRTIHAVQAI</sequence>
<dbReference type="InterPro" id="IPR050289">
    <property type="entry name" value="TorD/DmsD_chaperones"/>
</dbReference>
<dbReference type="Gene3D" id="1.10.3480.10">
    <property type="entry name" value="TorD-like"/>
    <property type="match status" value="1"/>
</dbReference>
<evidence type="ECO:0000313" key="4">
    <source>
        <dbReference type="Proteomes" id="UP000242886"/>
    </source>
</evidence>
<evidence type="ECO:0000256" key="1">
    <source>
        <dbReference type="ARBA" id="ARBA00023186"/>
    </source>
</evidence>
<dbReference type="SUPFAM" id="SSF89155">
    <property type="entry name" value="TorD-like"/>
    <property type="match status" value="1"/>
</dbReference>
<dbReference type="RefSeq" id="WP_067170977.1">
    <property type="nucleotide sequence ID" value="NZ_LFZK01000002.1"/>
</dbReference>